<feature type="domain" description="TRNA-binding" evidence="4">
    <location>
        <begin position="82"/>
        <end position="190"/>
    </location>
</feature>
<dbReference type="RefSeq" id="WP_263818085.1">
    <property type="nucleotide sequence ID" value="NZ_JAOXHJ010000006.1"/>
</dbReference>
<dbReference type="Pfam" id="PF14794">
    <property type="entry name" value="DUF4479"/>
    <property type="match status" value="1"/>
</dbReference>
<accession>A0ABT3BPU9</accession>
<dbReference type="NCBIfam" id="NF045760">
    <property type="entry name" value="YtpR"/>
    <property type="match status" value="1"/>
</dbReference>
<dbReference type="InterPro" id="IPR012340">
    <property type="entry name" value="NA-bd_OB-fold"/>
</dbReference>
<dbReference type="Pfam" id="PF01588">
    <property type="entry name" value="tRNA_bind"/>
    <property type="match status" value="1"/>
</dbReference>
<evidence type="ECO:0000259" key="4">
    <source>
        <dbReference type="PROSITE" id="PS50886"/>
    </source>
</evidence>
<dbReference type="EMBL" id="JAOXHJ010000006">
    <property type="protein sequence ID" value="MCV3754283.1"/>
    <property type="molecule type" value="Genomic_DNA"/>
</dbReference>
<evidence type="ECO:0000313" key="5">
    <source>
        <dbReference type="EMBL" id="MCV3754283.1"/>
    </source>
</evidence>
<dbReference type="Proteomes" id="UP001207252">
    <property type="component" value="Unassembled WGS sequence"/>
</dbReference>
<evidence type="ECO:0000313" key="6">
    <source>
        <dbReference type="Proteomes" id="UP001207252"/>
    </source>
</evidence>
<evidence type="ECO:0000256" key="3">
    <source>
        <dbReference type="PROSITE-ProRule" id="PRU00209"/>
    </source>
</evidence>
<sequence length="203" mass="22774">MYIIYNNQTLNDSLIISFNNQIVTEQQNINDDVVVLKANDQLVGINIFRASQYFSGLVEGFLKPTEEFISQLQKITNLILENENVKYFKVGKIISFEPIPNTHLNICQVLIDDQTLQIVCGAKNVRVDMLTVVAQINQMMPNGTYIVASKLMGVASSGMLCSQKELNVHGFNEEGIIDLDPQAYHLNEVCDFVYANAKENAHA</sequence>
<dbReference type="InterPro" id="IPR037154">
    <property type="entry name" value="YtpR-like_sf"/>
</dbReference>
<dbReference type="Gene3D" id="2.40.50.140">
    <property type="entry name" value="Nucleic acid-binding proteins"/>
    <property type="match status" value="1"/>
</dbReference>
<protein>
    <submittedName>
        <fullName evidence="5">DUF4479 and tRNA-binding domain-containing protein</fullName>
    </submittedName>
</protein>
<dbReference type="Gene3D" id="3.30.1940.10">
    <property type="entry name" value="YtpR-like"/>
    <property type="match status" value="1"/>
</dbReference>
<organism evidence="5 6">
    <name type="scientific">Ureaplasma zalophigenitalium</name>
    <dbReference type="NCBI Taxonomy" id="907723"/>
    <lineage>
        <taxon>Bacteria</taxon>
        <taxon>Bacillati</taxon>
        <taxon>Mycoplasmatota</taxon>
        <taxon>Mycoplasmoidales</taxon>
        <taxon>Mycoplasmoidaceae</taxon>
        <taxon>Ureaplasma</taxon>
    </lineage>
</organism>
<proteinExistence type="predicted"/>
<keyword evidence="2 3" id="KW-0694">RNA-binding</keyword>
<name>A0ABT3BPU9_9BACT</name>
<dbReference type="InterPro" id="IPR002547">
    <property type="entry name" value="tRNA-bd_dom"/>
</dbReference>
<reference evidence="5 6" key="1">
    <citation type="journal article" date="2020" name="Int. J. Syst. Evol. Microbiol.">
        <title>Ureaplasma miroungigenitalium sp. nov. isolated from northern elephant seals (Mirounga angustirostris) and Ureaplasma zalophigenitalium sp. nov. isolated from California sea lions (Zalophus californianus).</title>
        <authorList>
            <person name="Volokhov D.V."/>
            <person name="Gulland F.M."/>
            <person name="Gao Y."/>
            <person name="Chizhikov V.E."/>
        </authorList>
    </citation>
    <scope>NUCLEOTIDE SEQUENCE [LARGE SCALE GENOMIC DNA]</scope>
    <source>
        <strain evidence="5 6">CSL7644-GEN</strain>
    </source>
</reference>
<dbReference type="SUPFAM" id="SSF50249">
    <property type="entry name" value="Nucleic acid-binding proteins"/>
    <property type="match status" value="1"/>
</dbReference>
<evidence type="ECO:0000256" key="2">
    <source>
        <dbReference type="ARBA" id="ARBA00022884"/>
    </source>
</evidence>
<comment type="caution">
    <text evidence="5">The sequence shown here is derived from an EMBL/GenBank/DDBJ whole genome shotgun (WGS) entry which is preliminary data.</text>
</comment>
<dbReference type="InterPro" id="IPR033714">
    <property type="entry name" value="tRNA_bind_bactPheRS"/>
</dbReference>
<dbReference type="PROSITE" id="PS50886">
    <property type="entry name" value="TRBD"/>
    <property type="match status" value="1"/>
</dbReference>
<gene>
    <name evidence="5" type="ORF">OF365_02745</name>
</gene>
<keyword evidence="1 3" id="KW-0820">tRNA-binding</keyword>
<dbReference type="CDD" id="cd02796">
    <property type="entry name" value="tRNA_bind_bactPheRS"/>
    <property type="match status" value="1"/>
</dbReference>
<dbReference type="InterPro" id="IPR027855">
    <property type="entry name" value="DUF4479"/>
</dbReference>
<evidence type="ECO:0000256" key="1">
    <source>
        <dbReference type="ARBA" id="ARBA00022555"/>
    </source>
</evidence>
<keyword evidence="6" id="KW-1185">Reference proteome</keyword>